<feature type="domain" description="Deacetylase sirtuin-type" evidence="5">
    <location>
        <begin position="6"/>
        <end position="262"/>
    </location>
</feature>
<dbReference type="GO" id="GO:0070403">
    <property type="term" value="F:NAD+ binding"/>
    <property type="evidence" value="ECO:0007669"/>
    <property type="project" value="InterPro"/>
</dbReference>
<dbReference type="Gene3D" id="3.40.50.1220">
    <property type="entry name" value="TPP-binding domain"/>
    <property type="match status" value="1"/>
</dbReference>
<dbReference type="Gene3D" id="3.30.1600.10">
    <property type="entry name" value="SIR2/SIRT2 'Small Domain"/>
    <property type="match status" value="1"/>
</dbReference>
<accession>A0A417YWU4</accession>
<evidence type="ECO:0000256" key="3">
    <source>
        <dbReference type="ARBA" id="ARBA00023027"/>
    </source>
</evidence>
<sequence>MHIILGRGGIKLIEKAAEIIAKSKNIVVLTGAGISTESGIKDFRSRTGIYKMAPEYVLSIGYFLENPKDFYSFALENLYHPDAKPNIGHDILAKWEKEGRIRKIITQNIDGLHHKAGSREVIEFHGTMETASCLNCGASYTADEMFRRFKEMEDFYVCSHCETARERERYIKPDVVLFGDAGEWFTQEGFVEILGLIGDADCVLVLGTSLKVVPFASFPQYRGSGVPLVIVNRDETAYDHGQDTIAIRDSIGKTLNDIDNLF</sequence>
<feature type="binding site" evidence="4">
    <location>
        <position position="158"/>
    </location>
    <ligand>
        <name>Zn(2+)</name>
        <dbReference type="ChEBI" id="CHEBI:29105"/>
    </ligand>
</feature>
<keyword evidence="3" id="KW-0520">NAD</keyword>
<proteinExistence type="predicted"/>
<keyword evidence="4" id="KW-0479">Metal-binding</keyword>
<protein>
    <recommendedName>
        <fullName evidence="1">protein acetyllysine N-acetyltransferase</fullName>
        <ecNumber evidence="1">2.3.1.286</ecNumber>
    </recommendedName>
</protein>
<dbReference type="GO" id="GO:0017136">
    <property type="term" value="F:histone deacetylase activity, NAD-dependent"/>
    <property type="evidence" value="ECO:0007669"/>
    <property type="project" value="TreeGrafter"/>
</dbReference>
<dbReference type="InterPro" id="IPR029035">
    <property type="entry name" value="DHS-like_NAD/FAD-binding_dom"/>
</dbReference>
<dbReference type="GO" id="GO:0046872">
    <property type="term" value="F:metal ion binding"/>
    <property type="evidence" value="ECO:0007669"/>
    <property type="project" value="UniProtKB-KW"/>
</dbReference>
<feature type="active site" description="Proton acceptor" evidence="4">
    <location>
        <position position="125"/>
    </location>
</feature>
<dbReference type="Pfam" id="PF02146">
    <property type="entry name" value="SIR2"/>
    <property type="match status" value="1"/>
</dbReference>
<evidence type="ECO:0000256" key="1">
    <source>
        <dbReference type="ARBA" id="ARBA00012928"/>
    </source>
</evidence>
<organism evidence="6 7">
    <name type="scientific">Neobacillus notoginsengisoli</name>
    <dbReference type="NCBI Taxonomy" id="1578198"/>
    <lineage>
        <taxon>Bacteria</taxon>
        <taxon>Bacillati</taxon>
        <taxon>Bacillota</taxon>
        <taxon>Bacilli</taxon>
        <taxon>Bacillales</taxon>
        <taxon>Bacillaceae</taxon>
        <taxon>Neobacillus</taxon>
    </lineage>
</organism>
<dbReference type="SUPFAM" id="SSF52467">
    <property type="entry name" value="DHS-like NAD/FAD-binding domain"/>
    <property type="match status" value="1"/>
</dbReference>
<gene>
    <name evidence="6" type="ORF">D1B31_05125</name>
</gene>
<dbReference type="PANTHER" id="PTHR11085:SF4">
    <property type="entry name" value="NAD-DEPENDENT PROTEIN DEACYLASE"/>
    <property type="match status" value="1"/>
</dbReference>
<keyword evidence="4" id="KW-0862">Zinc</keyword>
<dbReference type="CDD" id="cd01407">
    <property type="entry name" value="SIR2-fam"/>
    <property type="match status" value="1"/>
</dbReference>
<evidence type="ECO:0000256" key="2">
    <source>
        <dbReference type="ARBA" id="ARBA00022679"/>
    </source>
</evidence>
<comment type="caution">
    <text evidence="6">The sequence shown here is derived from an EMBL/GenBank/DDBJ whole genome shotgun (WGS) entry which is preliminary data.</text>
</comment>
<reference evidence="6 7" key="1">
    <citation type="journal article" date="2017" name="Int. J. Syst. Evol. Microbiol.">
        <title>Bacillus notoginsengisoli sp. nov., a novel bacterium isolated from the rhizosphere of Panax notoginseng.</title>
        <authorList>
            <person name="Zhang M.Y."/>
            <person name="Cheng J."/>
            <person name="Cai Y."/>
            <person name="Zhang T.Y."/>
            <person name="Wu Y.Y."/>
            <person name="Manikprabhu D."/>
            <person name="Li W.J."/>
            <person name="Zhang Y.X."/>
        </authorList>
    </citation>
    <scope>NUCLEOTIDE SEQUENCE [LARGE SCALE GENOMIC DNA]</scope>
    <source>
        <strain evidence="6 7">JCM 30743</strain>
    </source>
</reference>
<evidence type="ECO:0000313" key="7">
    <source>
        <dbReference type="Proteomes" id="UP000284416"/>
    </source>
</evidence>
<dbReference type="Proteomes" id="UP000284416">
    <property type="component" value="Unassembled WGS sequence"/>
</dbReference>
<evidence type="ECO:0000259" key="5">
    <source>
        <dbReference type="PROSITE" id="PS50305"/>
    </source>
</evidence>
<dbReference type="PROSITE" id="PS50305">
    <property type="entry name" value="SIRTUIN"/>
    <property type="match status" value="1"/>
</dbReference>
<evidence type="ECO:0000313" key="6">
    <source>
        <dbReference type="EMBL" id="RHW42026.1"/>
    </source>
</evidence>
<keyword evidence="7" id="KW-1185">Reference proteome</keyword>
<dbReference type="InterPro" id="IPR050134">
    <property type="entry name" value="NAD-dep_sirtuin_deacylases"/>
</dbReference>
<dbReference type="EMBL" id="QWEG01000003">
    <property type="protein sequence ID" value="RHW42026.1"/>
    <property type="molecule type" value="Genomic_DNA"/>
</dbReference>
<dbReference type="PANTHER" id="PTHR11085">
    <property type="entry name" value="NAD-DEPENDENT PROTEIN DEACYLASE SIRTUIN-5, MITOCHONDRIAL-RELATED"/>
    <property type="match status" value="1"/>
</dbReference>
<dbReference type="EC" id="2.3.1.286" evidence="1"/>
<feature type="binding site" evidence="4">
    <location>
        <position position="136"/>
    </location>
    <ligand>
        <name>Zn(2+)</name>
        <dbReference type="ChEBI" id="CHEBI:29105"/>
    </ligand>
</feature>
<name>A0A417YWU4_9BACI</name>
<dbReference type="AlphaFoldDB" id="A0A417YWU4"/>
<evidence type="ECO:0000256" key="4">
    <source>
        <dbReference type="PROSITE-ProRule" id="PRU00236"/>
    </source>
</evidence>
<dbReference type="InterPro" id="IPR003000">
    <property type="entry name" value="Sirtuin"/>
</dbReference>
<dbReference type="InterPro" id="IPR026590">
    <property type="entry name" value="Ssirtuin_cat_dom"/>
</dbReference>
<dbReference type="InterPro" id="IPR026591">
    <property type="entry name" value="Sirtuin_cat_small_dom_sf"/>
</dbReference>
<feature type="binding site" evidence="4">
    <location>
        <position position="133"/>
    </location>
    <ligand>
        <name>Zn(2+)</name>
        <dbReference type="ChEBI" id="CHEBI:29105"/>
    </ligand>
</feature>
<keyword evidence="2" id="KW-0808">Transferase</keyword>
<dbReference type="NCBIfam" id="NF001752">
    <property type="entry name" value="PRK00481.1-1"/>
    <property type="match status" value="1"/>
</dbReference>
<feature type="binding site" evidence="4">
    <location>
        <position position="161"/>
    </location>
    <ligand>
        <name>Zn(2+)</name>
        <dbReference type="ChEBI" id="CHEBI:29105"/>
    </ligand>
</feature>